<dbReference type="EMBL" id="NXGL01000020">
    <property type="protein sequence ID" value="PIM95018.1"/>
    <property type="molecule type" value="Genomic_DNA"/>
</dbReference>
<reference evidence="2" key="1">
    <citation type="submission" date="2017-09" db="EMBL/GenBank/DDBJ databases">
        <authorList>
            <person name="Campbell M.A."/>
            <person name="Lukasik P."/>
            <person name="Simon C."/>
            <person name="McCutcheon J.P."/>
        </authorList>
    </citation>
    <scope>NUCLEOTIDE SEQUENCE [LARGE SCALE GENOMIC DNA]</scope>
    <source>
        <strain evidence="2">MAGCAS</strain>
    </source>
</reference>
<dbReference type="Pfam" id="PF03186">
    <property type="entry name" value="CobD_Cbib"/>
    <property type="match status" value="1"/>
</dbReference>
<evidence type="ECO:0000256" key="1">
    <source>
        <dbReference type="SAM" id="Phobius"/>
    </source>
</evidence>
<dbReference type="Proteomes" id="UP000229707">
    <property type="component" value="Unassembled WGS sequence"/>
</dbReference>
<gene>
    <name evidence="2" type="primary">cobD</name>
    <name evidence="2" type="ORF">MAGCAS_135</name>
</gene>
<evidence type="ECO:0000313" key="3">
    <source>
        <dbReference type="Proteomes" id="UP000229707"/>
    </source>
</evidence>
<feature type="transmembrane region" description="Helical" evidence="1">
    <location>
        <begin position="20"/>
        <end position="39"/>
    </location>
</feature>
<feature type="transmembrane region" description="Helical" evidence="1">
    <location>
        <begin position="121"/>
        <end position="145"/>
    </location>
</feature>
<dbReference type="InterPro" id="IPR004485">
    <property type="entry name" value="Cobalamin_biosynth_CobD/CbiB"/>
</dbReference>
<keyword evidence="1" id="KW-1133">Transmembrane helix</keyword>
<accession>A0ABX4MIJ8</accession>
<name>A0ABX4MIJ8_9HYPH</name>
<comment type="caution">
    <text evidence="2">The sequence shown here is derived from an EMBL/GenBank/DDBJ whole genome shotgun (WGS) entry which is preliminary data.</text>
</comment>
<keyword evidence="3" id="KW-1185">Reference proteome</keyword>
<sequence>MSNVFKNIKLVITERCSKSVALIICIIGWYFGCCLCNQLNRWQYGKTLEFTLVSVLLTYKSIFHRTTNVLTWLNNTDLDLCKYKLSLVIHKMIKNINEHEIYNYMLLSLTKGFSDEMLMPLFCYLVTNLPGLILYKTLCLSVPILNNHKTSNKFLTLNTYKIKSIIPMCLCVVLTCITNLITTTEPNNIKRFNLYNPSQWSIHFVVLKILSWFNIKVEIDNQRNKLSVLDKCLDNKNWSQKSDIILRAKTILSLFAIMLTVVVLIIKELWLGLFELTYRPITNKSN</sequence>
<organism evidence="2 3">
    <name type="scientific">Candidatus Hodgkinia cicadicola</name>
    <dbReference type="NCBI Taxonomy" id="573658"/>
    <lineage>
        <taxon>Bacteria</taxon>
        <taxon>Pseudomonadati</taxon>
        <taxon>Pseudomonadota</taxon>
        <taxon>Alphaproteobacteria</taxon>
        <taxon>Hyphomicrobiales</taxon>
        <taxon>Candidatus Hodgkinia</taxon>
    </lineage>
</organism>
<proteinExistence type="predicted"/>
<feature type="transmembrane region" description="Helical" evidence="1">
    <location>
        <begin position="251"/>
        <end position="270"/>
    </location>
</feature>
<protein>
    <submittedName>
        <fullName evidence="2">Cobalamin biosynthesis protein</fullName>
    </submittedName>
</protein>
<keyword evidence="1" id="KW-0472">Membrane</keyword>
<feature type="transmembrane region" description="Helical" evidence="1">
    <location>
        <begin position="165"/>
        <end position="182"/>
    </location>
</feature>
<keyword evidence="1" id="KW-0812">Transmembrane</keyword>
<evidence type="ECO:0000313" key="2">
    <source>
        <dbReference type="EMBL" id="PIM95018.1"/>
    </source>
</evidence>